<dbReference type="EMBL" id="QEHR01000007">
    <property type="protein sequence ID" value="PVW13923.1"/>
    <property type="molecule type" value="Genomic_DNA"/>
</dbReference>
<proteinExistence type="predicted"/>
<comment type="caution">
    <text evidence="1">The sequence shown here is derived from an EMBL/GenBank/DDBJ whole genome shotgun (WGS) entry which is preliminary data.</text>
</comment>
<name>A0A2U0HYH9_9FLAO</name>
<dbReference type="AlphaFoldDB" id="A0A2U0HYH9"/>
<accession>A0A2U0HYH9</accession>
<sequence length="59" mass="7450">MVKFCLKNFLIRKTVVFLKEKIMWFFLKNIFNFRKKKKAVKVELYRLMRMNRKLSYKGR</sequence>
<protein>
    <submittedName>
        <fullName evidence="1">Uncharacterized protein</fullName>
    </submittedName>
</protein>
<reference evidence="1 2" key="1">
    <citation type="submission" date="2018-04" db="EMBL/GenBank/DDBJ databases">
        <title>Marixanthomonas spongiae HN-E44 sp. nov., isolated from a marine sponge.</title>
        <authorList>
            <person name="Luo L."/>
            <person name="Zhuang L."/>
        </authorList>
    </citation>
    <scope>NUCLEOTIDE SEQUENCE [LARGE SCALE GENOMIC DNA]</scope>
    <source>
        <strain evidence="1 2">HN-E44</strain>
    </source>
</reference>
<gene>
    <name evidence="1" type="ORF">DDV96_12295</name>
</gene>
<evidence type="ECO:0000313" key="2">
    <source>
        <dbReference type="Proteomes" id="UP000245962"/>
    </source>
</evidence>
<keyword evidence="2" id="KW-1185">Reference proteome</keyword>
<dbReference type="Proteomes" id="UP000245962">
    <property type="component" value="Unassembled WGS sequence"/>
</dbReference>
<organism evidence="1 2">
    <name type="scientific">Marixanthomonas spongiae</name>
    <dbReference type="NCBI Taxonomy" id="2174845"/>
    <lineage>
        <taxon>Bacteria</taxon>
        <taxon>Pseudomonadati</taxon>
        <taxon>Bacteroidota</taxon>
        <taxon>Flavobacteriia</taxon>
        <taxon>Flavobacteriales</taxon>
        <taxon>Flavobacteriaceae</taxon>
        <taxon>Marixanthomonas</taxon>
    </lineage>
</organism>
<evidence type="ECO:0000313" key="1">
    <source>
        <dbReference type="EMBL" id="PVW13923.1"/>
    </source>
</evidence>